<accession>C7G589</accession>
<reference evidence="1 2" key="1">
    <citation type="submission" date="2009-08" db="EMBL/GenBank/DDBJ databases">
        <authorList>
            <person name="Weinstock G."/>
            <person name="Sodergren E."/>
            <person name="Clifton S."/>
            <person name="Fulton L."/>
            <person name="Fulton B."/>
            <person name="Courtney L."/>
            <person name="Fronick C."/>
            <person name="Harrison M."/>
            <person name="Strong C."/>
            <person name="Farmer C."/>
            <person name="Delahaunty K."/>
            <person name="Markovic C."/>
            <person name="Hall O."/>
            <person name="Minx P."/>
            <person name="Tomlinson C."/>
            <person name="Mitreva M."/>
            <person name="Nelson J."/>
            <person name="Hou S."/>
            <person name="Wollam A."/>
            <person name="Pepin K.H."/>
            <person name="Johnson M."/>
            <person name="Bhonagiri V."/>
            <person name="Nash W.E."/>
            <person name="Warren W."/>
            <person name="Chinwalla A."/>
            <person name="Mardis E.R."/>
            <person name="Wilson R.K."/>
        </authorList>
    </citation>
    <scope>NUCLEOTIDE SEQUENCE [LARGE SCALE GENOMIC DNA]</scope>
    <source>
        <strain evidence="1 2">L1-82</strain>
    </source>
</reference>
<comment type="caution">
    <text evidence="1">The sequence shown here is derived from an EMBL/GenBank/DDBJ whole genome shotgun (WGS) entry which is preliminary data.</text>
</comment>
<dbReference type="EMBL" id="ABYJ02000003">
    <property type="protein sequence ID" value="EEV02966.1"/>
    <property type="molecule type" value="Genomic_DNA"/>
</dbReference>
<sequence length="47" mass="5665">MIHFLQFRKKTIGTNKGKFSQGTVWMEKEEKRRRFFFGKKVKGQGNE</sequence>
<evidence type="ECO:0000313" key="2">
    <source>
        <dbReference type="Proteomes" id="UP000004828"/>
    </source>
</evidence>
<name>C7G589_9FIRM</name>
<protein>
    <submittedName>
        <fullName evidence="1">Uncharacterized protein</fullName>
    </submittedName>
</protein>
<dbReference type="Proteomes" id="UP000004828">
    <property type="component" value="Unassembled WGS sequence"/>
</dbReference>
<evidence type="ECO:0000313" key="1">
    <source>
        <dbReference type="EMBL" id="EEV02966.1"/>
    </source>
</evidence>
<dbReference type="AlphaFoldDB" id="C7G589"/>
<proteinExistence type="predicted"/>
<organism evidence="1 2">
    <name type="scientific">Roseburia intestinalis L1-82</name>
    <dbReference type="NCBI Taxonomy" id="536231"/>
    <lineage>
        <taxon>Bacteria</taxon>
        <taxon>Bacillati</taxon>
        <taxon>Bacillota</taxon>
        <taxon>Clostridia</taxon>
        <taxon>Lachnospirales</taxon>
        <taxon>Lachnospiraceae</taxon>
        <taxon>Roseburia</taxon>
    </lineage>
</organism>
<gene>
    <name evidence="1" type="ORF">ROSINTL182_05046</name>
</gene>
<dbReference type="HOGENOM" id="CLU_3172743_0_0_9"/>